<dbReference type="GeneID" id="87887763"/>
<gene>
    <name evidence="2" type="ORF">B0T15DRAFT_526919</name>
</gene>
<evidence type="ECO:0000313" key="2">
    <source>
        <dbReference type="EMBL" id="KAK3306308.1"/>
    </source>
</evidence>
<comment type="caution">
    <text evidence="2">The sequence shown here is derived from an EMBL/GenBank/DDBJ whole genome shotgun (WGS) entry which is preliminary data.</text>
</comment>
<evidence type="ECO:0000256" key="1">
    <source>
        <dbReference type="SAM" id="MobiDB-lite"/>
    </source>
</evidence>
<reference evidence="2" key="2">
    <citation type="submission" date="2023-06" db="EMBL/GenBank/DDBJ databases">
        <authorList>
            <consortium name="Lawrence Berkeley National Laboratory"/>
            <person name="Mondo S.J."/>
            <person name="Hensen N."/>
            <person name="Bonometti L."/>
            <person name="Westerberg I."/>
            <person name="Brannstrom I.O."/>
            <person name="Guillou S."/>
            <person name="Cros-Aarteil S."/>
            <person name="Calhoun S."/>
            <person name="Haridas S."/>
            <person name="Kuo A."/>
            <person name="Pangilinan J."/>
            <person name="Riley R."/>
            <person name="Labutti K."/>
            <person name="Andreopoulos B."/>
            <person name="Lipzen A."/>
            <person name="Chen C."/>
            <person name="Yanf M."/>
            <person name="Daum C."/>
            <person name="Ng V."/>
            <person name="Clum A."/>
            <person name="Steindorff A."/>
            <person name="Ohm R."/>
            <person name="Martin F."/>
            <person name="Silar P."/>
            <person name="Natvig D."/>
            <person name="Lalanne C."/>
            <person name="Gautier V."/>
            <person name="Ament-Velasquez S.L."/>
            <person name="Kruys A."/>
            <person name="Hutchinson M.I."/>
            <person name="Powell A.J."/>
            <person name="Barry K."/>
            <person name="Miller A.N."/>
            <person name="Grigoriev I.V."/>
            <person name="Debuchy R."/>
            <person name="Gladieux P."/>
            <person name="Thoren M.H."/>
            <person name="Johannesson H."/>
        </authorList>
    </citation>
    <scope>NUCLEOTIDE SEQUENCE</scope>
    <source>
        <strain evidence="2">CBS 333.67</strain>
    </source>
</reference>
<proteinExistence type="predicted"/>
<evidence type="ECO:0000313" key="3">
    <source>
        <dbReference type="Proteomes" id="UP001273166"/>
    </source>
</evidence>
<protein>
    <submittedName>
        <fullName evidence="2">Kinetochore complex Sim4 subunit Fta1-domain-containing protein</fullName>
    </submittedName>
</protein>
<name>A0AAJ0GUE0_9PEZI</name>
<feature type="region of interest" description="Disordered" evidence="1">
    <location>
        <begin position="1"/>
        <end position="44"/>
    </location>
</feature>
<reference evidence="2" key="1">
    <citation type="journal article" date="2023" name="Mol. Phylogenet. Evol.">
        <title>Genome-scale phylogeny and comparative genomics of the fungal order Sordariales.</title>
        <authorList>
            <person name="Hensen N."/>
            <person name="Bonometti L."/>
            <person name="Westerberg I."/>
            <person name="Brannstrom I.O."/>
            <person name="Guillou S."/>
            <person name="Cros-Aarteil S."/>
            <person name="Calhoun S."/>
            <person name="Haridas S."/>
            <person name="Kuo A."/>
            <person name="Mondo S."/>
            <person name="Pangilinan J."/>
            <person name="Riley R."/>
            <person name="LaButti K."/>
            <person name="Andreopoulos B."/>
            <person name="Lipzen A."/>
            <person name="Chen C."/>
            <person name="Yan M."/>
            <person name="Daum C."/>
            <person name="Ng V."/>
            <person name="Clum A."/>
            <person name="Steindorff A."/>
            <person name="Ohm R.A."/>
            <person name="Martin F."/>
            <person name="Silar P."/>
            <person name="Natvig D.O."/>
            <person name="Lalanne C."/>
            <person name="Gautier V."/>
            <person name="Ament-Velasquez S.L."/>
            <person name="Kruys A."/>
            <person name="Hutchinson M.I."/>
            <person name="Powell A.J."/>
            <person name="Barry K."/>
            <person name="Miller A.N."/>
            <person name="Grigoriev I.V."/>
            <person name="Debuchy R."/>
            <person name="Gladieux P."/>
            <person name="Hiltunen Thoren M."/>
            <person name="Johannesson H."/>
        </authorList>
    </citation>
    <scope>NUCLEOTIDE SEQUENCE</scope>
    <source>
        <strain evidence="2">CBS 333.67</strain>
    </source>
</reference>
<dbReference type="Proteomes" id="UP001273166">
    <property type="component" value="Unassembled WGS sequence"/>
</dbReference>
<accession>A0AAJ0GUE0</accession>
<organism evidence="2 3">
    <name type="scientific">Chaetomium strumarium</name>
    <dbReference type="NCBI Taxonomy" id="1170767"/>
    <lineage>
        <taxon>Eukaryota</taxon>
        <taxon>Fungi</taxon>
        <taxon>Dikarya</taxon>
        <taxon>Ascomycota</taxon>
        <taxon>Pezizomycotina</taxon>
        <taxon>Sordariomycetes</taxon>
        <taxon>Sordariomycetidae</taxon>
        <taxon>Sordariales</taxon>
        <taxon>Chaetomiaceae</taxon>
        <taxon>Chaetomium</taxon>
    </lineage>
</organism>
<dbReference type="AlphaFoldDB" id="A0AAJ0GUE0"/>
<feature type="compositionally biased region" description="Acidic residues" evidence="1">
    <location>
        <begin position="27"/>
        <end position="42"/>
    </location>
</feature>
<sequence>MPPKRRRPQSPPPPQPSPGREQSPSLAEEDLASPLEDDDDEHDTVPFYFYNTTFTAHRVSPLYLGPDGSEEALTPNRLASLAQHLRDRLVGDVIRGVEVGGGGGGALGREEIAGRAGALEGVEIRWVDDVVRDVLGFVGEEEVQGEGERLQGKRGLCILVRYEMAVCTALLLPCLLEKEVPQTGGKSQDGFGTGFAVGTDEMDWKRDVDRGRFLELPLLLLRMPALLQVAIGEFLAVTFDCRVSPMRLGTRTLVQSWEAWIRSAGLPARGSKDLVLTLGFYLPPREKSSLAPVGPMEDGATKTEALGLKSIDVMIPARELHMFVAAGKRFSTSQTGEEGPTWGWDSDVKKRMILVGRLYEEGWEWRTDGSPEQQQPFTEALACYLKEHLALNLFHPGVRVLKIACSGFALSDTRLKVFTPAQNQRGAVVELLGRLVDKARGRSTGT</sequence>
<dbReference type="EMBL" id="JAUDZG010000003">
    <property type="protein sequence ID" value="KAK3306308.1"/>
    <property type="molecule type" value="Genomic_DNA"/>
</dbReference>
<dbReference type="InterPro" id="IPR025204">
    <property type="entry name" value="CENP-L"/>
</dbReference>
<keyword evidence="3" id="KW-1185">Reference proteome</keyword>
<dbReference type="Pfam" id="PF13092">
    <property type="entry name" value="CENP-L"/>
    <property type="match status" value="1"/>
</dbReference>
<dbReference type="RefSeq" id="XP_062722088.1">
    <property type="nucleotide sequence ID" value="XM_062868934.1"/>
</dbReference>